<dbReference type="EMBL" id="LR796339">
    <property type="protein sequence ID" value="CAB4137629.1"/>
    <property type="molecule type" value="Genomic_DNA"/>
</dbReference>
<protein>
    <submittedName>
        <fullName evidence="1">Uncharacterized protein</fullName>
    </submittedName>
</protein>
<sequence length="110" mass="12053">MDHVYVAIEIAKLRPHWPTHTIAAILDRAETKWITDDPRTRSADMAEQLVRFWDEHAQPLPALQRLVAALVSPAVKDSELPALFANRPGEGEIVPALIAARAAIAKATSA</sequence>
<organism evidence="1">
    <name type="scientific">uncultured Caudovirales phage</name>
    <dbReference type="NCBI Taxonomy" id="2100421"/>
    <lineage>
        <taxon>Viruses</taxon>
        <taxon>Duplodnaviria</taxon>
        <taxon>Heunggongvirae</taxon>
        <taxon>Uroviricota</taxon>
        <taxon>Caudoviricetes</taxon>
        <taxon>Peduoviridae</taxon>
        <taxon>Maltschvirus</taxon>
        <taxon>Maltschvirus maltsch</taxon>
    </lineage>
</organism>
<reference evidence="1" key="1">
    <citation type="submission" date="2020-04" db="EMBL/GenBank/DDBJ databases">
        <authorList>
            <person name="Chiriac C."/>
            <person name="Salcher M."/>
            <person name="Ghai R."/>
            <person name="Kavagutti S V."/>
        </authorList>
    </citation>
    <scope>NUCLEOTIDE SEQUENCE</scope>
</reference>
<name>A0A6J5M0V6_9CAUD</name>
<evidence type="ECO:0000313" key="1">
    <source>
        <dbReference type="EMBL" id="CAB4137629.1"/>
    </source>
</evidence>
<gene>
    <name evidence="1" type="ORF">UFOVP317_53</name>
</gene>
<accession>A0A6J5M0V6</accession>
<proteinExistence type="predicted"/>